<reference evidence="2 3" key="1">
    <citation type="submission" date="2023-09" db="EMBL/GenBank/DDBJ databases">
        <authorList>
            <person name="Rey-Velasco X."/>
        </authorList>
    </citation>
    <scope>NUCLEOTIDE SEQUENCE [LARGE SCALE GENOMIC DNA]</scope>
    <source>
        <strain evidence="2 3">W242</strain>
    </source>
</reference>
<keyword evidence="1" id="KW-0732">Signal</keyword>
<evidence type="ECO:0000313" key="3">
    <source>
        <dbReference type="Proteomes" id="UP001254488"/>
    </source>
</evidence>
<gene>
    <name evidence="2" type="ORF">RM538_12260</name>
</gene>
<evidence type="ECO:0000313" key="2">
    <source>
        <dbReference type="EMBL" id="MDT0556782.1"/>
    </source>
</evidence>
<name>A0ABU2YFI6_9FLAO</name>
<proteinExistence type="predicted"/>
<accession>A0ABU2YFI6</accession>
<dbReference type="EMBL" id="JAVRHZ010000008">
    <property type="protein sequence ID" value="MDT0556782.1"/>
    <property type="molecule type" value="Genomic_DNA"/>
</dbReference>
<keyword evidence="3" id="KW-1185">Reference proteome</keyword>
<dbReference type="RefSeq" id="WP_311333732.1">
    <property type="nucleotide sequence ID" value="NZ_JAVRHZ010000008.1"/>
</dbReference>
<sequence length="202" mass="21817">MKQYKILFLLSLFLVFSACKKDDDGDNDQSFDGSIEDIESFYNSDVVDALIDLGFEINTGNNPPTIEGSYLCTPSILEATSVPNDVIGSQFPDLFLNFRNQDNSTLTIDFDGASGSETYDGAGSFVSGSDDQFSVFLIITVTRDGETAEVTFAISGTKEADGIANLQVALIMIDDNGDPGGFFIENNTGRVLTDGDDFSEEL</sequence>
<dbReference type="PROSITE" id="PS51257">
    <property type="entry name" value="PROKAR_LIPOPROTEIN"/>
    <property type="match status" value="1"/>
</dbReference>
<protein>
    <submittedName>
        <fullName evidence="2">Uncharacterized protein</fullName>
    </submittedName>
</protein>
<organism evidence="2 3">
    <name type="scientific">Patiriisocius hiemis</name>
    <dbReference type="NCBI Taxonomy" id="3075604"/>
    <lineage>
        <taxon>Bacteria</taxon>
        <taxon>Pseudomonadati</taxon>
        <taxon>Bacteroidota</taxon>
        <taxon>Flavobacteriia</taxon>
        <taxon>Flavobacteriales</taxon>
        <taxon>Flavobacteriaceae</taxon>
        <taxon>Patiriisocius</taxon>
    </lineage>
</organism>
<feature type="signal peptide" evidence="1">
    <location>
        <begin position="1"/>
        <end position="20"/>
    </location>
</feature>
<dbReference type="Proteomes" id="UP001254488">
    <property type="component" value="Unassembled WGS sequence"/>
</dbReference>
<feature type="chain" id="PRO_5045727011" evidence="1">
    <location>
        <begin position="21"/>
        <end position="202"/>
    </location>
</feature>
<evidence type="ECO:0000256" key="1">
    <source>
        <dbReference type="SAM" id="SignalP"/>
    </source>
</evidence>
<comment type="caution">
    <text evidence="2">The sequence shown here is derived from an EMBL/GenBank/DDBJ whole genome shotgun (WGS) entry which is preliminary data.</text>
</comment>